<sequence>MGTRAEPLDPHKLRSALADVRSDQGEIYRKSWVIVGHVDQNPQSIDVSATSEITDSSLGTFCSYLKNDEVMYCLLRMTTTFDMSNTVKFVYIHWIGEHVPFAKKGRYGVVSGSVEEYFTPYHLLIETGSLDDLTEENIIKKLEESSGTRNKVIEGSTAGRQERGFTAHSLKPQARTEPRSVAPAGINVEVSPEFIEAINDVRRDDTQTAWVLTGFQNGDIKKPLEVLATGVSDLNEMKGYLQDDQVQFALFRTSDVYDSIQTVKFVYIYWIGEKVKPMTKGKLSAYAGPIEKLFSPAHVTMMFSHKNDIQDHIIKDKLTMPRQLMNVARCYKKKPSDSRTADSPKTLSWTRSGHVLRAGVRHSNHSHIFKNILFHNKMKIGSTNWIKDRHSYNPHYSYKRTVHFNNKNRAQTNYLESKKWVIAKSEVMDGLSLVTRCQLINRSKEQMITVPNTLASFIDSFR</sequence>
<organism evidence="11 12">
    <name type="scientific">Helobdella robusta</name>
    <name type="common">Californian leech</name>
    <dbReference type="NCBI Taxonomy" id="6412"/>
    <lineage>
        <taxon>Eukaryota</taxon>
        <taxon>Metazoa</taxon>
        <taxon>Spiralia</taxon>
        <taxon>Lophotrochozoa</taxon>
        <taxon>Annelida</taxon>
        <taxon>Clitellata</taxon>
        <taxon>Hirudinea</taxon>
        <taxon>Rhynchobdellida</taxon>
        <taxon>Glossiphoniidae</taxon>
        <taxon>Helobdella</taxon>
    </lineage>
</organism>
<dbReference type="SUPFAM" id="SSF55753">
    <property type="entry name" value="Actin depolymerizing proteins"/>
    <property type="match status" value="2"/>
</dbReference>
<evidence type="ECO:0000256" key="7">
    <source>
        <dbReference type="ARBA" id="ARBA00062335"/>
    </source>
</evidence>
<dbReference type="HOGENOM" id="CLU_047469_0_0_1"/>
<dbReference type="KEGG" id="hro:HELRODRAFT_194138"/>
<evidence type="ECO:0000256" key="3">
    <source>
        <dbReference type="ARBA" id="ARBA00023203"/>
    </source>
</evidence>
<dbReference type="GeneID" id="20212905"/>
<evidence type="ECO:0000259" key="9">
    <source>
        <dbReference type="PROSITE" id="PS51263"/>
    </source>
</evidence>
<reference evidence="10 12" key="2">
    <citation type="journal article" date="2013" name="Nature">
        <title>Insights into bilaterian evolution from three spiralian genomes.</title>
        <authorList>
            <person name="Simakov O."/>
            <person name="Marletaz F."/>
            <person name="Cho S.J."/>
            <person name="Edsinger-Gonzales E."/>
            <person name="Havlak P."/>
            <person name="Hellsten U."/>
            <person name="Kuo D.H."/>
            <person name="Larsson T."/>
            <person name="Lv J."/>
            <person name="Arendt D."/>
            <person name="Savage R."/>
            <person name="Osoegawa K."/>
            <person name="de Jong P."/>
            <person name="Grimwood J."/>
            <person name="Chapman J.A."/>
            <person name="Shapiro H."/>
            <person name="Aerts A."/>
            <person name="Otillar R.P."/>
            <person name="Terry A.Y."/>
            <person name="Boore J.L."/>
            <person name="Grigoriev I.V."/>
            <person name="Lindberg D.R."/>
            <person name="Seaver E.C."/>
            <person name="Weisblat D.A."/>
            <person name="Putnam N.H."/>
            <person name="Rokhsar D.S."/>
        </authorList>
    </citation>
    <scope>NUCLEOTIDE SEQUENCE</scope>
</reference>
<dbReference type="Proteomes" id="UP000015101">
    <property type="component" value="Unassembled WGS sequence"/>
</dbReference>
<dbReference type="GO" id="GO:0030427">
    <property type="term" value="C:site of polarized growth"/>
    <property type="evidence" value="ECO:0000318"/>
    <property type="project" value="GO_Central"/>
</dbReference>
<reference evidence="11" key="3">
    <citation type="submission" date="2015-06" db="UniProtKB">
        <authorList>
            <consortium name="EnsemblMetazoa"/>
        </authorList>
    </citation>
    <scope>IDENTIFICATION</scope>
</reference>
<dbReference type="EMBL" id="KB097620">
    <property type="protein sequence ID" value="ESN93342.1"/>
    <property type="molecule type" value="Genomic_DNA"/>
</dbReference>
<dbReference type="FunFam" id="3.40.20.10:FF:000018">
    <property type="entry name" value="Coactosin-like 1"/>
    <property type="match status" value="2"/>
</dbReference>
<dbReference type="GO" id="GO:0030833">
    <property type="term" value="P:regulation of actin filament polymerization"/>
    <property type="evidence" value="ECO:0000318"/>
    <property type="project" value="GO_Central"/>
</dbReference>
<evidence type="ECO:0000256" key="6">
    <source>
        <dbReference type="ARBA" id="ARBA00058385"/>
    </source>
</evidence>
<dbReference type="SMART" id="SM00102">
    <property type="entry name" value="ADF"/>
    <property type="match status" value="2"/>
</dbReference>
<dbReference type="PANTHER" id="PTHR10829">
    <property type="entry name" value="CORTACTIN AND DREBRIN"/>
    <property type="match status" value="1"/>
</dbReference>
<proteinExistence type="inferred from homology"/>
<comment type="function">
    <text evidence="6">Binds to F-actin in a calcium-independent manner. Has no direct effect on actin depolymerization. Acts as a chaperone for ALOX5 (5LO), influencing both its stability and activity in leukotrienes synthesis.</text>
</comment>
<keyword evidence="3" id="KW-0009">Actin-binding</keyword>
<dbReference type="GO" id="GO:0030864">
    <property type="term" value="C:cortical actin cytoskeleton"/>
    <property type="evidence" value="ECO:0000318"/>
    <property type="project" value="GO_Central"/>
</dbReference>
<evidence type="ECO:0000256" key="2">
    <source>
        <dbReference type="ARBA" id="ARBA00022490"/>
    </source>
</evidence>
<accession>T1FVQ9</accession>
<dbReference type="OMA" id="WVIAKSE"/>
<keyword evidence="4" id="KW-0206">Cytoskeleton</keyword>
<comment type="subunit">
    <text evidence="7">Interacts with 5-lipoxygenase (ALOX5/5LO) in a calcium-independent manner. Binds to F-actin with a stoichiometry of 1:2.</text>
</comment>
<reference evidence="12" key="1">
    <citation type="submission" date="2012-12" db="EMBL/GenBank/DDBJ databases">
        <authorList>
            <person name="Hellsten U."/>
            <person name="Grimwood J."/>
            <person name="Chapman J.A."/>
            <person name="Shapiro H."/>
            <person name="Aerts A."/>
            <person name="Otillar R.P."/>
            <person name="Terry A.Y."/>
            <person name="Boore J.L."/>
            <person name="Simakov O."/>
            <person name="Marletaz F."/>
            <person name="Cho S.-J."/>
            <person name="Edsinger-Gonzales E."/>
            <person name="Havlak P."/>
            <person name="Kuo D.-H."/>
            <person name="Larsson T."/>
            <person name="Lv J."/>
            <person name="Arendt D."/>
            <person name="Savage R."/>
            <person name="Osoegawa K."/>
            <person name="de Jong P."/>
            <person name="Lindberg D.R."/>
            <person name="Seaver E.C."/>
            <person name="Weisblat D.A."/>
            <person name="Putnam N.H."/>
            <person name="Grigoriev I.V."/>
            <person name="Rokhsar D.S."/>
        </authorList>
    </citation>
    <scope>NUCLEOTIDE SEQUENCE</scope>
</reference>
<evidence type="ECO:0000256" key="4">
    <source>
        <dbReference type="ARBA" id="ARBA00023212"/>
    </source>
</evidence>
<comment type="similarity">
    <text evidence="5">Belongs to the actin-binding proteins ADF family. Coactosin subfamily.</text>
</comment>
<dbReference type="STRING" id="6412.T1FVQ9"/>
<dbReference type="AlphaFoldDB" id="T1FVQ9"/>
<dbReference type="GO" id="GO:0051015">
    <property type="term" value="F:actin filament binding"/>
    <property type="evidence" value="ECO:0000318"/>
    <property type="project" value="GO_Central"/>
</dbReference>
<protein>
    <recommendedName>
        <fullName evidence="8">Coactosin-like protein</fullName>
    </recommendedName>
</protein>
<dbReference type="OrthoDB" id="20822at2759"/>
<dbReference type="Pfam" id="PF00241">
    <property type="entry name" value="Cofilin_ADF"/>
    <property type="match status" value="2"/>
</dbReference>
<dbReference type="RefSeq" id="XP_009028610.1">
    <property type="nucleotide sequence ID" value="XM_009030362.1"/>
</dbReference>
<dbReference type="EnsemblMetazoa" id="HelroT194138">
    <property type="protein sequence ID" value="HelroP194138"/>
    <property type="gene ID" value="HelroG194138"/>
</dbReference>
<dbReference type="PANTHER" id="PTHR10829:SF56">
    <property type="entry name" value="ADF-H DOMAIN-CONTAINING PROTEIN"/>
    <property type="match status" value="1"/>
</dbReference>
<name>T1FVQ9_HELRO</name>
<dbReference type="InterPro" id="IPR002108">
    <property type="entry name" value="ADF-H"/>
</dbReference>
<dbReference type="Gene3D" id="3.40.20.10">
    <property type="entry name" value="Severin"/>
    <property type="match status" value="2"/>
</dbReference>
<comment type="subcellular location">
    <subcellularLocation>
        <location evidence="1">Cytoplasm</location>
        <location evidence="1">Cytoskeleton</location>
    </subcellularLocation>
</comment>
<evidence type="ECO:0000256" key="5">
    <source>
        <dbReference type="ARBA" id="ARBA00038052"/>
    </source>
</evidence>
<dbReference type="PROSITE" id="PS51263">
    <property type="entry name" value="ADF_H"/>
    <property type="match status" value="2"/>
</dbReference>
<evidence type="ECO:0000256" key="8">
    <source>
        <dbReference type="ARBA" id="ARBA00068121"/>
    </source>
</evidence>
<evidence type="ECO:0000256" key="1">
    <source>
        <dbReference type="ARBA" id="ARBA00004245"/>
    </source>
</evidence>
<evidence type="ECO:0000313" key="11">
    <source>
        <dbReference type="EnsemblMetazoa" id="HelroP194138"/>
    </source>
</evidence>
<evidence type="ECO:0000313" key="10">
    <source>
        <dbReference type="EMBL" id="ESN93342.1"/>
    </source>
</evidence>
<feature type="domain" description="ADF-H" evidence="9">
    <location>
        <begin position="5"/>
        <end position="143"/>
    </location>
</feature>
<dbReference type="CDD" id="cd11282">
    <property type="entry name" value="ADF_coactosin_like"/>
    <property type="match status" value="2"/>
</dbReference>
<evidence type="ECO:0000313" key="12">
    <source>
        <dbReference type="Proteomes" id="UP000015101"/>
    </source>
</evidence>
<feature type="domain" description="ADF-H" evidence="9">
    <location>
        <begin position="185"/>
        <end position="319"/>
    </location>
</feature>
<dbReference type="EMBL" id="AMQM01007459">
    <property type="status" value="NOT_ANNOTATED_CDS"/>
    <property type="molecule type" value="Genomic_DNA"/>
</dbReference>
<dbReference type="eggNOG" id="ENOG502S1NH">
    <property type="taxonomic scope" value="Eukaryota"/>
</dbReference>
<gene>
    <name evidence="11" type="primary">20212905</name>
    <name evidence="10" type="ORF">HELRODRAFT_194138</name>
</gene>
<keyword evidence="12" id="KW-1185">Reference proteome</keyword>
<keyword evidence="2" id="KW-0963">Cytoplasm</keyword>
<dbReference type="InterPro" id="IPR029006">
    <property type="entry name" value="ADF-H/Gelsolin-like_dom_sf"/>
</dbReference>
<dbReference type="InParanoid" id="T1FVQ9"/>
<dbReference type="CTD" id="20212905"/>